<evidence type="ECO:0000313" key="6">
    <source>
        <dbReference type="Proteomes" id="UP000324832"/>
    </source>
</evidence>
<gene>
    <name evidence="5" type="ORF">LSINAPIS_LOCUS10941</name>
</gene>
<keyword evidence="1" id="KW-0645">Protease</keyword>
<dbReference type="SUPFAM" id="SSF50494">
    <property type="entry name" value="Trypsin-like serine proteases"/>
    <property type="match status" value="1"/>
</dbReference>
<evidence type="ECO:0000256" key="2">
    <source>
        <dbReference type="ARBA" id="ARBA00022801"/>
    </source>
</evidence>
<reference evidence="5 6" key="1">
    <citation type="submission" date="2017-07" db="EMBL/GenBank/DDBJ databases">
        <authorList>
            <person name="Talla V."/>
            <person name="Backstrom N."/>
        </authorList>
    </citation>
    <scope>NUCLEOTIDE SEQUENCE [LARGE SCALE GENOMIC DNA]</scope>
</reference>
<dbReference type="GO" id="GO:0004252">
    <property type="term" value="F:serine-type endopeptidase activity"/>
    <property type="evidence" value="ECO:0007669"/>
    <property type="project" value="TreeGrafter"/>
</dbReference>
<evidence type="ECO:0000313" key="5">
    <source>
        <dbReference type="EMBL" id="VVD00266.1"/>
    </source>
</evidence>
<evidence type="ECO:0000256" key="3">
    <source>
        <dbReference type="ARBA" id="ARBA00022825"/>
    </source>
</evidence>
<dbReference type="Proteomes" id="UP000324832">
    <property type="component" value="Unassembled WGS sequence"/>
</dbReference>
<protein>
    <recommendedName>
        <fullName evidence="7">Peptidase S1 domain-containing protein</fullName>
    </recommendedName>
</protein>
<keyword evidence="6" id="KW-1185">Reference proteome</keyword>
<organism evidence="5 6">
    <name type="scientific">Leptidea sinapis</name>
    <dbReference type="NCBI Taxonomy" id="189913"/>
    <lineage>
        <taxon>Eukaryota</taxon>
        <taxon>Metazoa</taxon>
        <taxon>Ecdysozoa</taxon>
        <taxon>Arthropoda</taxon>
        <taxon>Hexapoda</taxon>
        <taxon>Insecta</taxon>
        <taxon>Pterygota</taxon>
        <taxon>Neoptera</taxon>
        <taxon>Endopterygota</taxon>
        <taxon>Lepidoptera</taxon>
        <taxon>Glossata</taxon>
        <taxon>Ditrysia</taxon>
        <taxon>Papilionoidea</taxon>
        <taxon>Pieridae</taxon>
        <taxon>Dismorphiinae</taxon>
        <taxon>Leptidea</taxon>
    </lineage>
</organism>
<dbReference type="InterPro" id="IPR009003">
    <property type="entry name" value="Peptidase_S1_PA"/>
</dbReference>
<keyword evidence="4" id="KW-1015">Disulfide bond</keyword>
<dbReference type="InterPro" id="IPR043504">
    <property type="entry name" value="Peptidase_S1_PA_chymotrypsin"/>
</dbReference>
<sequence length="263" mass="29733">MDVKRGSEIGFIQIVTRDYLFITNPLAPGVADSQFERRIRGGHEATSVKSYVVYFAITKNSAHTYLGWTCGGSIVSRWFIVTSAACVQDVEHLYAIAGYDTYVPWNKIEEDDCIVNTRKRIMYICIPRRDLTDYNQKKLHVGSTRILAHERCTPYFDKKMHKVIQKYMICTNDSGSIDETGHVMDGINVELVDGCYWKKTLLNGEEHLECQGVSGLDDENNRRLMINKTSSRTGRVGICQNDHGGPLVTWKGTRELLIGVASV</sequence>
<dbReference type="AlphaFoldDB" id="A0A5E4QPI1"/>
<dbReference type="GO" id="GO:0006508">
    <property type="term" value="P:proteolysis"/>
    <property type="evidence" value="ECO:0007669"/>
    <property type="project" value="UniProtKB-KW"/>
</dbReference>
<dbReference type="PANTHER" id="PTHR24276:SF98">
    <property type="entry name" value="FI18310P1-RELATED"/>
    <property type="match status" value="1"/>
</dbReference>
<dbReference type="EMBL" id="FZQP02004556">
    <property type="protein sequence ID" value="VVD00266.1"/>
    <property type="molecule type" value="Genomic_DNA"/>
</dbReference>
<name>A0A5E4QPI1_9NEOP</name>
<evidence type="ECO:0008006" key="7">
    <source>
        <dbReference type="Google" id="ProtNLM"/>
    </source>
</evidence>
<keyword evidence="2" id="KW-0378">Hydrolase</keyword>
<evidence type="ECO:0000256" key="1">
    <source>
        <dbReference type="ARBA" id="ARBA00022670"/>
    </source>
</evidence>
<dbReference type="PANTHER" id="PTHR24276">
    <property type="entry name" value="POLYSERASE-RELATED"/>
    <property type="match status" value="1"/>
</dbReference>
<evidence type="ECO:0000256" key="4">
    <source>
        <dbReference type="ARBA" id="ARBA00023157"/>
    </source>
</evidence>
<dbReference type="InterPro" id="IPR050430">
    <property type="entry name" value="Peptidase_S1"/>
</dbReference>
<keyword evidence="3" id="KW-0720">Serine protease</keyword>
<proteinExistence type="predicted"/>
<accession>A0A5E4QPI1</accession>
<dbReference type="Gene3D" id="2.40.10.10">
    <property type="entry name" value="Trypsin-like serine proteases"/>
    <property type="match status" value="2"/>
</dbReference>